<dbReference type="PANTHER" id="PTHR34222:SF99">
    <property type="entry name" value="PROTEIN, PUTATIVE-RELATED"/>
    <property type="match status" value="1"/>
</dbReference>
<proteinExistence type="predicted"/>
<dbReference type="PANTHER" id="PTHR34222">
    <property type="entry name" value="GAG_PRE-INTEGRS DOMAIN-CONTAINING PROTEIN"/>
    <property type="match status" value="1"/>
</dbReference>
<protein>
    <submittedName>
        <fullName evidence="1">Ribonuclease H-like domain-containing protein</fullName>
    </submittedName>
</protein>
<name>A0A6L2JX05_TANCI</name>
<reference evidence="1" key="1">
    <citation type="journal article" date="2019" name="Sci. Rep.">
        <title>Draft genome of Tanacetum cinerariifolium, the natural source of mosquito coil.</title>
        <authorList>
            <person name="Yamashiro T."/>
            <person name="Shiraishi A."/>
            <person name="Satake H."/>
            <person name="Nakayama K."/>
        </authorList>
    </citation>
    <scope>NUCLEOTIDE SEQUENCE</scope>
</reference>
<accession>A0A6L2JX05</accession>
<organism evidence="1">
    <name type="scientific">Tanacetum cinerariifolium</name>
    <name type="common">Dalmatian daisy</name>
    <name type="synonym">Chrysanthemum cinerariifolium</name>
    <dbReference type="NCBI Taxonomy" id="118510"/>
    <lineage>
        <taxon>Eukaryota</taxon>
        <taxon>Viridiplantae</taxon>
        <taxon>Streptophyta</taxon>
        <taxon>Embryophyta</taxon>
        <taxon>Tracheophyta</taxon>
        <taxon>Spermatophyta</taxon>
        <taxon>Magnoliopsida</taxon>
        <taxon>eudicotyledons</taxon>
        <taxon>Gunneridae</taxon>
        <taxon>Pentapetalae</taxon>
        <taxon>asterids</taxon>
        <taxon>campanulids</taxon>
        <taxon>Asterales</taxon>
        <taxon>Asteraceae</taxon>
        <taxon>Asteroideae</taxon>
        <taxon>Anthemideae</taxon>
        <taxon>Anthemidinae</taxon>
        <taxon>Tanacetum</taxon>
    </lineage>
</organism>
<comment type="caution">
    <text evidence="1">The sequence shown here is derived from an EMBL/GenBank/DDBJ whole genome shotgun (WGS) entry which is preliminary data.</text>
</comment>
<sequence>MLRVLGKVLVKKTSHGLSFNELCLAKLKETYDKLDGSIIFNLLHKIHGFKQGELTVSEYYLKLNSLWREFDIMTKLPKFSYATREDVLKHNQLMKLMQLLMSLNEVFQPIRSILLSKENLLDVKDAFAIVSKEESHRGIASSSFSSSGLGHPSDQAVDVLQSDLKFTKDSYISPCDICHKAKQTREQFLLSDHKTTVIGELVHIDL</sequence>
<dbReference type="EMBL" id="BKCJ010001294">
    <property type="protein sequence ID" value="GEU40375.1"/>
    <property type="molecule type" value="Genomic_DNA"/>
</dbReference>
<gene>
    <name evidence="1" type="ORF">Tci_012353</name>
</gene>
<dbReference type="AlphaFoldDB" id="A0A6L2JX05"/>
<evidence type="ECO:0000313" key="1">
    <source>
        <dbReference type="EMBL" id="GEU40375.1"/>
    </source>
</evidence>